<organism evidence="1 2">
    <name type="scientific">Schistosoma mattheei</name>
    <dbReference type="NCBI Taxonomy" id="31246"/>
    <lineage>
        <taxon>Eukaryota</taxon>
        <taxon>Metazoa</taxon>
        <taxon>Spiralia</taxon>
        <taxon>Lophotrochozoa</taxon>
        <taxon>Platyhelminthes</taxon>
        <taxon>Trematoda</taxon>
        <taxon>Digenea</taxon>
        <taxon>Strigeidida</taxon>
        <taxon>Schistosomatoidea</taxon>
        <taxon>Schistosomatidae</taxon>
        <taxon>Schistosoma</taxon>
    </lineage>
</organism>
<protein>
    <submittedName>
        <fullName evidence="1">Uncharacterized protein</fullName>
    </submittedName>
</protein>
<reference evidence="1 2" key="1">
    <citation type="submission" date="2018-11" db="EMBL/GenBank/DDBJ databases">
        <authorList>
            <consortium name="Pathogen Informatics"/>
        </authorList>
    </citation>
    <scope>NUCLEOTIDE SEQUENCE [LARGE SCALE GENOMIC DNA]</scope>
    <source>
        <strain>Denwood</strain>
        <strain evidence="2">Zambia</strain>
    </source>
</reference>
<dbReference type="EMBL" id="UZAL01046359">
    <property type="protein sequence ID" value="VDP84173.1"/>
    <property type="molecule type" value="Genomic_DNA"/>
</dbReference>
<evidence type="ECO:0000313" key="2">
    <source>
        <dbReference type="Proteomes" id="UP000269396"/>
    </source>
</evidence>
<dbReference type="AlphaFoldDB" id="A0A183Q3D5"/>
<name>A0A183Q3D5_9TREM</name>
<proteinExistence type="predicted"/>
<dbReference type="Proteomes" id="UP000269396">
    <property type="component" value="Unassembled WGS sequence"/>
</dbReference>
<accession>A0A183Q3D5</accession>
<evidence type="ECO:0000313" key="1">
    <source>
        <dbReference type="EMBL" id="VDP84173.1"/>
    </source>
</evidence>
<keyword evidence="2" id="KW-1185">Reference proteome</keyword>
<gene>
    <name evidence="1" type="ORF">SMTD_LOCUS21121</name>
</gene>
<sequence>MKAEIMDSYCNFTSDLSKEQSLNPMVSQHNTKQKYFAVWRGDRFANDELGKCEIITNNSSKT</sequence>